<dbReference type="PANTHER" id="PTHR43248">
    <property type="entry name" value="2-SUCCINYL-6-HYDROXY-2,4-CYCLOHEXADIENE-1-CARBOXYLATE SYNTHASE"/>
    <property type="match status" value="1"/>
</dbReference>
<name>A0A918ARC2_9PSEU</name>
<dbReference type="Gene3D" id="3.40.50.1820">
    <property type="entry name" value="alpha/beta hydrolase"/>
    <property type="match status" value="1"/>
</dbReference>
<dbReference type="InterPro" id="IPR013595">
    <property type="entry name" value="Pept_S33_TAP-like_C"/>
</dbReference>
<evidence type="ECO:0000313" key="5">
    <source>
        <dbReference type="EMBL" id="GGP61617.1"/>
    </source>
</evidence>
<reference evidence="5" key="1">
    <citation type="journal article" date="2014" name="Int. J. Syst. Evol. Microbiol.">
        <title>Complete genome sequence of Corynebacterium casei LMG S-19264T (=DSM 44701T), isolated from a smear-ripened cheese.</title>
        <authorList>
            <consortium name="US DOE Joint Genome Institute (JGI-PGF)"/>
            <person name="Walter F."/>
            <person name="Albersmeier A."/>
            <person name="Kalinowski J."/>
            <person name="Ruckert C."/>
        </authorList>
    </citation>
    <scope>NUCLEOTIDE SEQUENCE</scope>
    <source>
        <strain evidence="5">JCM 3313</strain>
    </source>
</reference>
<dbReference type="Pfam" id="PF08386">
    <property type="entry name" value="Abhydrolase_4"/>
    <property type="match status" value="1"/>
</dbReference>
<comment type="similarity">
    <text evidence="1">Belongs to the peptidase S33 family.</text>
</comment>
<evidence type="ECO:0000259" key="4">
    <source>
        <dbReference type="Pfam" id="PF08386"/>
    </source>
</evidence>
<sequence length="581" mass="61976">MRPGLDGLAGPPHDEFSVAGQVADTGVDLGKGESELRHAAIFSHSGRAWWKLWPGSHTYDRPVRRSLLLALALPLLASCTTLVTGEPRAGTTLEQRGPAGAVPSGLERFYGQQLAWEDCEPYATNETTQRLYRGKKNLECTRLEVPLDYGKPDGRTIKVGLLRQPASGERIGSLLLNPGGPGVSGMSTAAQLAPGVRGGELGERFDLVGFDPRGVGSSEPRVRCLSDADRDAERLDVDLDTSPQGIAETERENKVFADKCAASTGVELLAAIGTREVVQDLDVMRSVLGDEKLTYLGYSYGTHIGAEYAEKFPGNVRALLLDGAVDPVQNQVESLVAQGAGFQKAFTEFAAWCGQRQDCALGSGDPNTAFRELTLPLAERPVEVGDRKLSYSDAITAAIQALYSSQLWQALNTGLNELRDNNGETLLTLADAYYDRDGQGRYSTLTDAFVAINCVDDERVTDRAVLDEVARRYKQAAPFLDDGRPAVGALDPCAFWPVPVTNSPGVGSVQGLPPVLVVSTTGDPATPYQAGVSLAGALGGRLLTFEGTQHTVYLQGNTCVDEAGDAYLISGTLPAEGTRCS</sequence>
<dbReference type="PANTHER" id="PTHR43248:SF29">
    <property type="entry name" value="TRIPEPTIDYL AMINOPEPTIDASE"/>
    <property type="match status" value="1"/>
</dbReference>
<feature type="domain" description="Peptidase S33 tripeptidyl aminopeptidase-like C-terminal" evidence="4">
    <location>
        <begin position="491"/>
        <end position="580"/>
    </location>
</feature>
<dbReference type="InterPro" id="IPR051601">
    <property type="entry name" value="Serine_prot/Carboxylest_S33"/>
</dbReference>
<dbReference type="InterPro" id="IPR029058">
    <property type="entry name" value="AB_hydrolase_fold"/>
</dbReference>
<dbReference type="SUPFAM" id="SSF53474">
    <property type="entry name" value="alpha/beta-Hydrolases"/>
    <property type="match status" value="1"/>
</dbReference>
<evidence type="ECO:0000256" key="2">
    <source>
        <dbReference type="ARBA" id="ARBA00022729"/>
    </source>
</evidence>
<gene>
    <name evidence="5" type="ORF">GCM10010185_37770</name>
</gene>
<comment type="caution">
    <text evidence="5">The sequence shown here is derived from an EMBL/GenBank/DDBJ whole genome shotgun (WGS) entry which is preliminary data.</text>
</comment>
<reference evidence="5" key="2">
    <citation type="submission" date="2020-09" db="EMBL/GenBank/DDBJ databases">
        <authorList>
            <person name="Sun Q."/>
            <person name="Ohkuma M."/>
        </authorList>
    </citation>
    <scope>NUCLEOTIDE SEQUENCE</scope>
    <source>
        <strain evidence="5">JCM 3313</strain>
    </source>
</reference>
<dbReference type="GO" id="GO:0016787">
    <property type="term" value="F:hydrolase activity"/>
    <property type="evidence" value="ECO:0007669"/>
    <property type="project" value="UniProtKB-KW"/>
</dbReference>
<dbReference type="Proteomes" id="UP000639606">
    <property type="component" value="Unassembled WGS sequence"/>
</dbReference>
<evidence type="ECO:0000256" key="1">
    <source>
        <dbReference type="ARBA" id="ARBA00010088"/>
    </source>
</evidence>
<keyword evidence="3 5" id="KW-0378">Hydrolase</keyword>
<evidence type="ECO:0000256" key="3">
    <source>
        <dbReference type="ARBA" id="ARBA00022801"/>
    </source>
</evidence>
<proteinExistence type="inferred from homology"/>
<protein>
    <submittedName>
        <fullName evidence="5">Alpha/beta hydrolase</fullName>
    </submittedName>
</protein>
<dbReference type="AlphaFoldDB" id="A0A918ARC2"/>
<keyword evidence="2" id="KW-0732">Signal</keyword>
<accession>A0A918ARC2</accession>
<dbReference type="EMBL" id="BMRG01000006">
    <property type="protein sequence ID" value="GGP61617.1"/>
    <property type="molecule type" value="Genomic_DNA"/>
</dbReference>
<evidence type="ECO:0000313" key="6">
    <source>
        <dbReference type="Proteomes" id="UP000639606"/>
    </source>
</evidence>
<organism evidence="5 6">
    <name type="scientific">Saccharothrix coeruleofusca</name>
    <dbReference type="NCBI Taxonomy" id="33919"/>
    <lineage>
        <taxon>Bacteria</taxon>
        <taxon>Bacillati</taxon>
        <taxon>Actinomycetota</taxon>
        <taxon>Actinomycetes</taxon>
        <taxon>Pseudonocardiales</taxon>
        <taxon>Pseudonocardiaceae</taxon>
        <taxon>Saccharothrix</taxon>
    </lineage>
</organism>
<keyword evidence="6" id="KW-1185">Reference proteome</keyword>